<dbReference type="Proteomes" id="UP000887579">
    <property type="component" value="Unplaced"/>
</dbReference>
<organism evidence="1 2">
    <name type="scientific">Panagrolaimus sp. ES5</name>
    <dbReference type="NCBI Taxonomy" id="591445"/>
    <lineage>
        <taxon>Eukaryota</taxon>
        <taxon>Metazoa</taxon>
        <taxon>Ecdysozoa</taxon>
        <taxon>Nematoda</taxon>
        <taxon>Chromadorea</taxon>
        <taxon>Rhabditida</taxon>
        <taxon>Tylenchina</taxon>
        <taxon>Panagrolaimomorpha</taxon>
        <taxon>Panagrolaimoidea</taxon>
        <taxon>Panagrolaimidae</taxon>
        <taxon>Panagrolaimus</taxon>
    </lineage>
</organism>
<accession>A0AC34G1R7</accession>
<evidence type="ECO:0000313" key="1">
    <source>
        <dbReference type="Proteomes" id="UP000887579"/>
    </source>
</evidence>
<proteinExistence type="predicted"/>
<protein>
    <submittedName>
        <fullName evidence="2">Uncharacterized protein</fullName>
    </submittedName>
</protein>
<reference evidence="2" key="1">
    <citation type="submission" date="2022-11" db="UniProtKB">
        <authorList>
            <consortium name="WormBaseParasite"/>
        </authorList>
    </citation>
    <scope>IDENTIFICATION</scope>
</reference>
<name>A0AC34G1R7_9BILA</name>
<dbReference type="WBParaSite" id="ES5_v2.g23479.t1">
    <property type="protein sequence ID" value="ES5_v2.g23479.t1"/>
    <property type="gene ID" value="ES5_v2.g23479"/>
</dbReference>
<evidence type="ECO:0000313" key="2">
    <source>
        <dbReference type="WBParaSite" id="ES5_v2.g23479.t1"/>
    </source>
</evidence>
<sequence>MDFLHIHLKLMDFLHLSIRSLICEKIEYEILSFLKDVDVVVLKVEEETGVETLDEPVDANVVVSITEVFVFDEVWENIVDESVDSDEDGDNLVVDDDVDDSLHVDIPVVIYSVDSVVGI</sequence>